<dbReference type="AlphaFoldDB" id="A0A438D2Z5"/>
<reference evidence="1 2" key="1">
    <citation type="journal article" date="2018" name="PLoS Genet.">
        <title>Population sequencing reveals clonal diversity and ancestral inbreeding in the grapevine cultivar Chardonnay.</title>
        <authorList>
            <person name="Roach M.J."/>
            <person name="Johnson D.L."/>
            <person name="Bohlmann J."/>
            <person name="van Vuuren H.J."/>
            <person name="Jones S.J."/>
            <person name="Pretorius I.S."/>
            <person name="Schmidt S.A."/>
            <person name="Borneman A.R."/>
        </authorList>
    </citation>
    <scope>NUCLEOTIDE SEQUENCE [LARGE SCALE GENOMIC DNA]</scope>
    <source>
        <strain evidence="2">cv. Chardonnay</strain>
        <tissue evidence="1">Leaf</tissue>
    </source>
</reference>
<dbReference type="Proteomes" id="UP000288805">
    <property type="component" value="Unassembled WGS sequence"/>
</dbReference>
<name>A0A438D2Z5_VITVI</name>
<evidence type="ECO:0000313" key="1">
    <source>
        <dbReference type="EMBL" id="RVW29848.1"/>
    </source>
</evidence>
<evidence type="ECO:0000313" key="2">
    <source>
        <dbReference type="Proteomes" id="UP000288805"/>
    </source>
</evidence>
<accession>A0A438D2Z5</accession>
<proteinExistence type="predicted"/>
<organism evidence="1 2">
    <name type="scientific">Vitis vinifera</name>
    <name type="common">Grape</name>
    <dbReference type="NCBI Taxonomy" id="29760"/>
    <lineage>
        <taxon>Eukaryota</taxon>
        <taxon>Viridiplantae</taxon>
        <taxon>Streptophyta</taxon>
        <taxon>Embryophyta</taxon>
        <taxon>Tracheophyta</taxon>
        <taxon>Spermatophyta</taxon>
        <taxon>Magnoliopsida</taxon>
        <taxon>eudicotyledons</taxon>
        <taxon>Gunneridae</taxon>
        <taxon>Pentapetalae</taxon>
        <taxon>rosids</taxon>
        <taxon>Vitales</taxon>
        <taxon>Vitaceae</taxon>
        <taxon>Viteae</taxon>
        <taxon>Vitis</taxon>
    </lineage>
</organism>
<protein>
    <submittedName>
        <fullName evidence="1">Uncharacterized protein</fullName>
    </submittedName>
</protein>
<dbReference type="EMBL" id="QGNW01001824">
    <property type="protein sequence ID" value="RVW29848.1"/>
    <property type="molecule type" value="Genomic_DNA"/>
</dbReference>
<comment type="caution">
    <text evidence="1">The sequence shown here is derived from an EMBL/GenBank/DDBJ whole genome shotgun (WGS) entry which is preliminary data.</text>
</comment>
<sequence length="106" mass="12197">MLLSTKPVVVAPKDRMTSKFFSRKKATIPRLIQVQECKPTSRNEVTISCPPLQTESKLQSEKTIDQNLPIPIRKRTRECIKRHLHPLSHVVHLKSFHNPIRVLLGV</sequence>
<gene>
    <name evidence="1" type="ORF">CK203_087366</name>
</gene>